<feature type="domain" description="Tyrosine-protein kinase ephrin type A/B receptor-like" evidence="1">
    <location>
        <begin position="367"/>
        <end position="402"/>
    </location>
</feature>
<gene>
    <name evidence="2" type="ORF">M427DRAFT_286459</name>
</gene>
<keyword evidence="3" id="KW-1185">Reference proteome</keyword>
<dbReference type="CDD" id="cd00185">
    <property type="entry name" value="TNFRSF"/>
    <property type="match status" value="1"/>
</dbReference>
<dbReference type="AlphaFoldDB" id="A0A139AJ84"/>
<dbReference type="InterPro" id="IPR011641">
    <property type="entry name" value="Tyr-kin_ephrin_A/B_rcpt-like"/>
</dbReference>
<accession>A0A139AJ84</accession>
<dbReference type="SMART" id="SM01411">
    <property type="entry name" value="Ephrin_rec_like"/>
    <property type="match status" value="1"/>
</dbReference>
<evidence type="ECO:0000313" key="3">
    <source>
        <dbReference type="Proteomes" id="UP000070544"/>
    </source>
</evidence>
<evidence type="ECO:0000259" key="1">
    <source>
        <dbReference type="Pfam" id="PF07699"/>
    </source>
</evidence>
<proteinExistence type="predicted"/>
<dbReference type="Pfam" id="PF07699">
    <property type="entry name" value="Ephrin_rec_like"/>
    <property type="match status" value="1"/>
</dbReference>
<evidence type="ECO:0000313" key="2">
    <source>
        <dbReference type="EMBL" id="KXS16856.1"/>
    </source>
</evidence>
<dbReference type="InterPro" id="IPR009030">
    <property type="entry name" value="Growth_fac_rcpt_cys_sf"/>
</dbReference>
<dbReference type="EMBL" id="KQ965750">
    <property type="protein sequence ID" value="KXS16856.1"/>
    <property type="molecule type" value="Genomic_DNA"/>
</dbReference>
<name>A0A139AJ84_GONPJ</name>
<dbReference type="Gene3D" id="2.10.50.10">
    <property type="entry name" value="Tumor Necrosis Factor Receptor, subunit A, domain 2"/>
    <property type="match status" value="1"/>
</dbReference>
<reference evidence="2 3" key="1">
    <citation type="journal article" date="2015" name="Genome Biol. Evol.">
        <title>Phylogenomic analyses indicate that early fungi evolved digesting cell walls of algal ancestors of land plants.</title>
        <authorList>
            <person name="Chang Y."/>
            <person name="Wang S."/>
            <person name="Sekimoto S."/>
            <person name="Aerts A.L."/>
            <person name="Choi C."/>
            <person name="Clum A."/>
            <person name="LaButti K.M."/>
            <person name="Lindquist E.A."/>
            <person name="Yee Ngan C."/>
            <person name="Ohm R.A."/>
            <person name="Salamov A.A."/>
            <person name="Grigoriev I.V."/>
            <person name="Spatafora J.W."/>
            <person name="Berbee M.L."/>
        </authorList>
    </citation>
    <scope>NUCLEOTIDE SEQUENCE [LARGE SCALE GENOMIC DNA]</scope>
    <source>
        <strain evidence="2 3">JEL478</strain>
    </source>
</reference>
<sequence>MQGENGITAGWISSTADYVYFVLNRPFVCADLPYSGKTAYRVGITRIPLATWGTQSTVWTSKDQACNYNQGRISRVLYRHRNDSVVIIGPERQTEDPTVYTNLQEFPLVVDFSLGWPPTITIMQVPTDTYSIGDGSSPYPIARTIGAYCDPIDGQSVYFIVFYKFDRKSLYGLSIIRGNITQGLGGNGWFNGVTAPVAALTLPASVSAAFISHPTAANIGYVILEGLGGYLIAKELKLPSLTVLRTKEFYVGRAPVMPASPSAIDPLGAGIFYGSDWASISRLDISSFSLDTNKQFISARTSTDRSSAANGLFTGGSLTIQGMAYDQESKFGLLCFDSAQISVVKLLDCPPGTDGQGQGVCAKCPPGTSSVSYNSPCLSCTAGTFNPNFGEAACKPCPNGTYSAAGQAYCAPCQSCGIASTSALSSTQSSMISSYLNATTTSNVQVTDASSLIVDVTSSRATADRILVLEITAGTLFVFSLFSLVSWKLNSRVWTAFDNCDVFFGKNHHVPEGGVVRNTKTALGGYFSICAMILVGERSFCHVSC</sequence>
<protein>
    <recommendedName>
        <fullName evidence="1">Tyrosine-protein kinase ephrin type A/B receptor-like domain-containing protein</fullName>
    </recommendedName>
</protein>
<dbReference type="PANTHER" id="PTHR46967">
    <property type="entry name" value="INSULIN-LIKE GROWTH FACTOR BINDING PROTEIN,N-TERMINAL"/>
    <property type="match status" value="1"/>
</dbReference>
<dbReference type="SUPFAM" id="SSF57184">
    <property type="entry name" value="Growth factor receptor domain"/>
    <property type="match status" value="1"/>
</dbReference>
<dbReference type="PANTHER" id="PTHR46967:SF1">
    <property type="entry name" value="KERATIN-ASSOCIATED PROTEIN 16-1-LIKE"/>
    <property type="match status" value="1"/>
</dbReference>
<organism evidence="2 3">
    <name type="scientific">Gonapodya prolifera (strain JEL478)</name>
    <name type="common">Monoblepharis prolifera</name>
    <dbReference type="NCBI Taxonomy" id="1344416"/>
    <lineage>
        <taxon>Eukaryota</taxon>
        <taxon>Fungi</taxon>
        <taxon>Fungi incertae sedis</taxon>
        <taxon>Chytridiomycota</taxon>
        <taxon>Chytridiomycota incertae sedis</taxon>
        <taxon>Monoblepharidomycetes</taxon>
        <taxon>Monoblepharidales</taxon>
        <taxon>Gonapodyaceae</taxon>
        <taxon>Gonapodya</taxon>
    </lineage>
</organism>
<dbReference type="OrthoDB" id="439917at2759"/>
<dbReference type="Proteomes" id="UP000070544">
    <property type="component" value="Unassembled WGS sequence"/>
</dbReference>